<accession>A0A3N9XTR4</accession>
<evidence type="ECO:0000313" key="1">
    <source>
        <dbReference type="EMBL" id="RQX16498.1"/>
    </source>
</evidence>
<gene>
    <name evidence="1" type="ORF">DDE19_14975</name>
</gene>
<proteinExistence type="predicted"/>
<evidence type="ECO:0008006" key="3">
    <source>
        <dbReference type="Google" id="ProtNLM"/>
    </source>
</evidence>
<protein>
    <recommendedName>
        <fullName evidence="3">Death-on-curing protein</fullName>
    </recommendedName>
</protein>
<dbReference type="AlphaFoldDB" id="A0A3N9XTR4"/>
<evidence type="ECO:0000313" key="2">
    <source>
        <dbReference type="Proteomes" id="UP000278981"/>
    </source>
</evidence>
<sequence length="128" mass="14076">MRHRWPDAEDLLLLMAQSTGPHTVVRDGGILFAAAARPHAHLLNGPVYPTTLDQAAALLHGIMLWRPLDLWNAGLAWRAADVRFEQAGLILNMPAKERMALTDALVSGEVDSIDELALRLSPYLEMSS</sequence>
<dbReference type="EMBL" id="QDGB01000253">
    <property type="protein sequence ID" value="RQX16498.1"/>
    <property type="molecule type" value="Genomic_DNA"/>
</dbReference>
<comment type="caution">
    <text evidence="1">The sequence shown here is derived from an EMBL/GenBank/DDBJ whole genome shotgun (WGS) entry which is preliminary data.</text>
</comment>
<name>A0A3N9XTR4_9ACTN</name>
<reference evidence="1 2" key="1">
    <citation type="submission" date="2018-04" db="EMBL/GenBank/DDBJ databases">
        <title>Micromonosporas from Atacama Desert.</title>
        <authorList>
            <person name="Carro L."/>
            <person name="Klenk H.-P."/>
            <person name="Goodfellow M."/>
        </authorList>
    </citation>
    <scope>NUCLEOTIDE SEQUENCE [LARGE SCALE GENOMIC DNA]</scope>
    <source>
        <strain evidence="1 2">LB19</strain>
    </source>
</reference>
<dbReference type="Proteomes" id="UP000278981">
    <property type="component" value="Unassembled WGS sequence"/>
</dbReference>
<organism evidence="1 2">
    <name type="scientific">Micromonospora ureilytica</name>
    <dbReference type="NCBI Taxonomy" id="709868"/>
    <lineage>
        <taxon>Bacteria</taxon>
        <taxon>Bacillati</taxon>
        <taxon>Actinomycetota</taxon>
        <taxon>Actinomycetes</taxon>
        <taxon>Micromonosporales</taxon>
        <taxon>Micromonosporaceae</taxon>
        <taxon>Micromonospora</taxon>
    </lineage>
</organism>